<dbReference type="PANTHER" id="PTHR34047">
    <property type="entry name" value="NUCLEAR INTRON MATURASE 1, MITOCHONDRIAL-RELATED"/>
    <property type="match status" value="1"/>
</dbReference>
<dbReference type="GO" id="GO:0008270">
    <property type="term" value="F:zinc ion binding"/>
    <property type="evidence" value="ECO:0007669"/>
    <property type="project" value="InterPro"/>
</dbReference>
<dbReference type="AlphaFoldDB" id="A0A286PT66"/>
<dbReference type="GO" id="GO:0004519">
    <property type="term" value="F:endonuclease activity"/>
    <property type="evidence" value="ECO:0007669"/>
    <property type="project" value="InterPro"/>
</dbReference>
<dbReference type="GO" id="GO:0003676">
    <property type="term" value="F:nucleic acid binding"/>
    <property type="evidence" value="ECO:0007669"/>
    <property type="project" value="InterPro"/>
</dbReference>
<dbReference type="InterPro" id="IPR051083">
    <property type="entry name" value="GrpII_Intron_Splice-Mob/Def"/>
</dbReference>
<proteinExistence type="predicted"/>
<dbReference type="Gene3D" id="1.10.30.50">
    <property type="match status" value="1"/>
</dbReference>
<dbReference type="NCBIfam" id="TIGR04416">
    <property type="entry name" value="group_II_RT_mat"/>
    <property type="match status" value="1"/>
</dbReference>
<accession>A0A286PT66</accession>
<keyword evidence="2" id="KW-0496">Mitochondrion</keyword>
<geneLocation type="mitochondrion" evidence="2"/>
<dbReference type="EMBL" id="KF561997">
    <property type="protein sequence ID" value="AGZ17865.1"/>
    <property type="molecule type" value="Genomic_DNA"/>
</dbReference>
<dbReference type="Pfam" id="PF08388">
    <property type="entry name" value="GIIM"/>
    <property type="match status" value="1"/>
</dbReference>
<dbReference type="InterPro" id="IPR013597">
    <property type="entry name" value="Mat_intron_G2"/>
</dbReference>
<dbReference type="Pfam" id="PF00078">
    <property type="entry name" value="RVT_1"/>
    <property type="match status" value="1"/>
</dbReference>
<protein>
    <recommendedName>
        <fullName evidence="1">Reverse transcriptase domain-containing protein</fullName>
    </recommendedName>
</protein>
<gene>
    <name evidence="2" type="primary">orf543</name>
</gene>
<dbReference type="SMART" id="SM00507">
    <property type="entry name" value="HNHc"/>
    <property type="match status" value="1"/>
</dbReference>
<name>A0A286PT66_PYRYE</name>
<dbReference type="SUPFAM" id="SSF56672">
    <property type="entry name" value="DNA/RNA polymerases"/>
    <property type="match status" value="1"/>
</dbReference>
<evidence type="ECO:0000313" key="2">
    <source>
        <dbReference type="EMBL" id="AGZ17865.1"/>
    </source>
</evidence>
<evidence type="ECO:0000259" key="1">
    <source>
        <dbReference type="PROSITE" id="PS50878"/>
    </source>
</evidence>
<dbReference type="PANTHER" id="PTHR34047:SF10">
    <property type="entry name" value="GROUP II INTRON-ASSOCIATED OPEN READING FRAME"/>
    <property type="match status" value="1"/>
</dbReference>
<feature type="domain" description="Reverse transcriptase" evidence="1">
    <location>
        <begin position="80"/>
        <end position="314"/>
    </location>
</feature>
<dbReference type="InterPro" id="IPR030931">
    <property type="entry name" value="Group_II_RT_mat"/>
</dbReference>
<dbReference type="PROSITE" id="PS50878">
    <property type="entry name" value="RT_POL"/>
    <property type="match status" value="1"/>
</dbReference>
<dbReference type="InterPro" id="IPR043502">
    <property type="entry name" value="DNA/RNA_pol_sf"/>
</dbReference>
<dbReference type="InterPro" id="IPR000477">
    <property type="entry name" value="RT_dom"/>
</dbReference>
<dbReference type="Pfam" id="PF01844">
    <property type="entry name" value="HNH"/>
    <property type="match status" value="1"/>
</dbReference>
<reference evidence="2" key="1">
    <citation type="submission" date="2013-08" db="EMBL/GenBank/DDBJ databases">
        <title>Complete mitochondrial genome sequence of Pyropia yezoensis (Bangiales, Rhodophyta) from Korea.</title>
        <authorList>
            <person name="Lee S.-R."/>
            <person name="Hwang M.S."/>
        </authorList>
    </citation>
    <scope>NUCLEOTIDE SEQUENCE</scope>
</reference>
<dbReference type="CDD" id="cd01651">
    <property type="entry name" value="RT_G2_intron"/>
    <property type="match status" value="1"/>
</dbReference>
<dbReference type="InterPro" id="IPR003615">
    <property type="entry name" value="HNH_nuc"/>
</dbReference>
<dbReference type="InterPro" id="IPR002711">
    <property type="entry name" value="HNH"/>
</dbReference>
<dbReference type="Pfam" id="PF13655">
    <property type="entry name" value="RVT_N"/>
    <property type="match status" value="1"/>
</dbReference>
<dbReference type="InterPro" id="IPR025960">
    <property type="entry name" value="RVT_N"/>
</dbReference>
<dbReference type="CDD" id="cd00085">
    <property type="entry name" value="HNHc"/>
    <property type="match status" value="1"/>
</dbReference>
<organism evidence="2">
    <name type="scientific">Pyropia yezoensis</name>
    <name type="common">Susabi-nori</name>
    <name type="synonym">Porphyra yezoensis</name>
    <dbReference type="NCBI Taxonomy" id="2788"/>
    <lineage>
        <taxon>Eukaryota</taxon>
        <taxon>Rhodophyta</taxon>
        <taxon>Bangiophyceae</taxon>
        <taxon>Bangiales</taxon>
        <taxon>Bangiaceae</taxon>
        <taxon>Pyropia</taxon>
    </lineage>
</organism>
<sequence>MQWNSIVWKHKEIWLYKLQIKIFNLSKMGDMKSVFFIQKQIIKHENAKLLAVRRVTQDNLGKRTAGVDKISLLTPDERLELVKSIKIDRHSDKILRVTIPKANGSVRNLGIPTIRDRAKQCLVKFALEPQYEAIFEPNSYGFRPGRSANDARKAIVKCLQRKPKYILDADIKGCFDNIDHSKLLEKLETFPLLKEQISAWLVAGILVDFQGDKTEIIPESGTPQGGIISPLLANIALHGMEKSVSKRGVYLVRYADDFLILCNEEKELLEAKLKIEAFLTGMGLELSKEKTTITYSVYSSPKKNSGIDFLGFNFVNYKVGIHKAAKDSHGNSTGWTSRNQPSLKSINKHLDSIKNIIQMSSGLSQKVLISKLAPVIIGWTRYFAVCNATKTFSFCSMRTFYLLERWSQKKNRSGIGVSKHWIKSDTANWVFGLIEEDKIIKLNRHDQTNVIKSTKVLLDSSPYDGRVTYWSKRLSSNNKYGQLLRTLLKMKGPKCDMCKIYFNDSDRIEIDHIIPRKKGGTSHWDNLRLLHGHCHDTRHSKNE</sequence>